<dbReference type="GeneID" id="59294181"/>
<dbReference type="AlphaFoldDB" id="A0A8H6FF01"/>
<feature type="region of interest" description="Disordered" evidence="1">
    <location>
        <begin position="1"/>
        <end position="106"/>
    </location>
</feature>
<dbReference type="InterPro" id="IPR037847">
    <property type="entry name" value="GRAMDC4"/>
</dbReference>
<feature type="transmembrane region" description="Helical" evidence="2">
    <location>
        <begin position="318"/>
        <end position="344"/>
    </location>
</feature>
<evidence type="ECO:0000256" key="2">
    <source>
        <dbReference type="SAM" id="Phobius"/>
    </source>
</evidence>
<name>A0A8H6FF01_9LECA</name>
<dbReference type="RefSeq" id="XP_037158724.1">
    <property type="nucleotide sequence ID" value="XM_037314416.1"/>
</dbReference>
<feature type="transmembrane region" description="Helical" evidence="2">
    <location>
        <begin position="446"/>
        <end position="463"/>
    </location>
</feature>
<sequence length="680" mass="78526">MPGQIGSETSASDATRFHASDTTNAHDEGQTSPSDDGSIEKMPGPSKRKRLSGLSRRTRAKTRNLFKMDGAAEDDRSENEGEGPLDDMKRDPAFNSSQLIKKKRFRPGKTADKTLGAIQSIGNAVVHPIKSAKSTATRTTAGQLSKAERPFLSQKADMEFLQAHDNLKRAESTSSSKQGTSDEERESLIGGHRDKIREMEEQREGLRAAWTTSRHVRRVRVVPKRHINFPHNEYFVERDERGEFVRYDWLKWLGYNLIYYTQDFSAQYIDDFEELPFDIDSSRHYVERLIMASAPWQSWAMKVRAVYRWEHPRTTGEWFALYVFLWYTQHIMGFLYSYIIYIVVMNRYYPTTVESLRKSQRRAFDSSVSANMFSELIDKHGRNDWLDPVMDSLGPYVQLQLGDMANMLEVFSNFYHWKHPKKTVASLYFFASCLLVSVLTDMEFCMQIVWFIVGGAFFLCWPVSSHYPKYRYLVSPFKWVLWDIPTNAEWSFIYLRRKAQITRERIIEKKVEEGHFRELASAAVNEYTGRMTNVPKIKVGGSGSEDENSDDDDDEGWYSACSTTSVLDASDIRSFRCQSHKVIGRLIIHSKGIRFVRSLPKKELWRRDYLDLAEMRKVEGSAMSKLASLSPDELEIKCIDGSKMHFEGMKERDEAFNTVIAYSGMQWQSLQILSNTKAQS</sequence>
<feature type="compositionally biased region" description="Acidic residues" evidence="1">
    <location>
        <begin position="71"/>
        <end position="85"/>
    </location>
</feature>
<proteinExistence type="predicted"/>
<reference evidence="3 4" key="1">
    <citation type="journal article" date="2020" name="Genomics">
        <title>Complete, high-quality genomes from long-read metagenomic sequencing of two wolf lichen thalli reveals enigmatic genome architecture.</title>
        <authorList>
            <person name="McKenzie S.K."/>
            <person name="Walston R.F."/>
            <person name="Allen J.L."/>
        </authorList>
    </citation>
    <scope>NUCLEOTIDE SEQUENCE [LARGE SCALE GENOMIC DNA]</scope>
    <source>
        <strain evidence="3">WasteWater2</strain>
    </source>
</reference>
<dbReference type="OrthoDB" id="1708389at2759"/>
<keyword evidence="2" id="KW-0472">Membrane</keyword>
<dbReference type="GO" id="GO:0006915">
    <property type="term" value="P:apoptotic process"/>
    <property type="evidence" value="ECO:0007669"/>
    <property type="project" value="InterPro"/>
</dbReference>
<feature type="compositionally biased region" description="Polar residues" evidence="1">
    <location>
        <begin position="1"/>
        <end position="13"/>
    </location>
</feature>
<organism evidence="3 4">
    <name type="scientific">Letharia columbiana</name>
    <dbReference type="NCBI Taxonomy" id="112416"/>
    <lineage>
        <taxon>Eukaryota</taxon>
        <taxon>Fungi</taxon>
        <taxon>Dikarya</taxon>
        <taxon>Ascomycota</taxon>
        <taxon>Pezizomycotina</taxon>
        <taxon>Lecanoromycetes</taxon>
        <taxon>OSLEUM clade</taxon>
        <taxon>Lecanoromycetidae</taxon>
        <taxon>Lecanorales</taxon>
        <taxon>Lecanorineae</taxon>
        <taxon>Parmeliaceae</taxon>
        <taxon>Letharia</taxon>
    </lineage>
</organism>
<evidence type="ECO:0000313" key="4">
    <source>
        <dbReference type="Proteomes" id="UP000578531"/>
    </source>
</evidence>
<evidence type="ECO:0000256" key="1">
    <source>
        <dbReference type="SAM" id="MobiDB-lite"/>
    </source>
</evidence>
<dbReference type="PANTHER" id="PTHR37402:SF1">
    <property type="entry name" value="GRAM DOMAIN-CONTAINING PROTEIN 4"/>
    <property type="match status" value="1"/>
</dbReference>
<keyword evidence="2" id="KW-1133">Transmembrane helix</keyword>
<dbReference type="Proteomes" id="UP000578531">
    <property type="component" value="Unassembled WGS sequence"/>
</dbReference>
<dbReference type="EMBL" id="JACCJC010000093">
    <property type="protein sequence ID" value="KAF6226057.1"/>
    <property type="molecule type" value="Genomic_DNA"/>
</dbReference>
<dbReference type="PANTHER" id="PTHR37402">
    <property type="entry name" value="GRAM DOMAIN-CONTAINING PROTEIN 4"/>
    <property type="match status" value="1"/>
</dbReference>
<gene>
    <name evidence="3" type="ORF">HO173_012547</name>
</gene>
<accession>A0A8H6FF01</accession>
<protein>
    <submittedName>
        <fullName evidence="3">Uncharacterized protein</fullName>
    </submittedName>
</protein>
<keyword evidence="4" id="KW-1185">Reference proteome</keyword>
<evidence type="ECO:0000313" key="3">
    <source>
        <dbReference type="EMBL" id="KAF6226057.1"/>
    </source>
</evidence>
<feature type="transmembrane region" description="Helical" evidence="2">
    <location>
        <begin position="423"/>
        <end position="440"/>
    </location>
</feature>
<feature type="region of interest" description="Disordered" evidence="1">
    <location>
        <begin position="167"/>
        <end position="187"/>
    </location>
</feature>
<keyword evidence="2" id="KW-0812">Transmembrane</keyword>
<feature type="compositionally biased region" description="Basic residues" evidence="1">
    <location>
        <begin position="46"/>
        <end position="64"/>
    </location>
</feature>
<comment type="caution">
    <text evidence="3">The sequence shown here is derived from an EMBL/GenBank/DDBJ whole genome shotgun (WGS) entry which is preliminary data.</text>
</comment>
<feature type="compositionally biased region" description="Basic and acidic residues" evidence="1">
    <location>
        <begin position="15"/>
        <end position="29"/>
    </location>
</feature>